<dbReference type="Proteomes" id="UP000238954">
    <property type="component" value="Chromosome"/>
</dbReference>
<reference evidence="8" key="1">
    <citation type="submission" date="2017-11" db="EMBL/GenBank/DDBJ databases">
        <title>The complete genome sequence of Sphingopyxis pomeranensis sp. nov. strain WS5A3p.</title>
        <authorList>
            <person name="Kaminski M.A."/>
        </authorList>
    </citation>
    <scope>NUCLEOTIDE SEQUENCE [LARGE SCALE GENOMIC DNA]</scope>
    <source>
        <strain evidence="8">WS5A3p</strain>
    </source>
</reference>
<dbReference type="GO" id="GO:0006352">
    <property type="term" value="P:DNA-templated transcription initiation"/>
    <property type="evidence" value="ECO:0007669"/>
    <property type="project" value="InterPro"/>
</dbReference>
<dbReference type="EMBL" id="PHFW01000003">
    <property type="protein sequence ID" value="PQM26678.1"/>
    <property type="molecule type" value="Genomic_DNA"/>
</dbReference>
<dbReference type="Gene3D" id="1.10.10.10">
    <property type="entry name" value="Winged helix-like DNA-binding domain superfamily/Winged helix DNA-binding domain"/>
    <property type="match status" value="1"/>
</dbReference>
<dbReference type="GO" id="GO:0003677">
    <property type="term" value="F:DNA binding"/>
    <property type="evidence" value="ECO:0007669"/>
    <property type="project" value="InterPro"/>
</dbReference>
<evidence type="ECO:0000256" key="2">
    <source>
        <dbReference type="ARBA" id="ARBA00023015"/>
    </source>
</evidence>
<dbReference type="CDD" id="cd06171">
    <property type="entry name" value="Sigma70_r4"/>
    <property type="match status" value="1"/>
</dbReference>
<name>A0A2S8B2Z1_9SPHN</name>
<evidence type="ECO:0000256" key="5">
    <source>
        <dbReference type="SAM" id="MobiDB-lite"/>
    </source>
</evidence>
<keyword evidence="2" id="KW-0805">Transcription regulation</keyword>
<accession>A0A2S8B2Z1</accession>
<comment type="similarity">
    <text evidence="1">Belongs to the sigma-70 factor family. ECF subfamily.</text>
</comment>
<evidence type="ECO:0000256" key="1">
    <source>
        <dbReference type="ARBA" id="ARBA00010641"/>
    </source>
</evidence>
<protein>
    <recommendedName>
        <fullName evidence="6">RNA polymerase sigma factor 70 region 4 type 2 domain-containing protein</fullName>
    </recommendedName>
</protein>
<dbReference type="NCBIfam" id="TIGR02937">
    <property type="entry name" value="sigma70-ECF"/>
    <property type="match status" value="1"/>
</dbReference>
<dbReference type="AlphaFoldDB" id="A0A2S8B2Z1"/>
<organism evidence="7 8">
    <name type="scientific">Sphingopyxis lindanitolerans</name>
    <dbReference type="NCBI Taxonomy" id="2054227"/>
    <lineage>
        <taxon>Bacteria</taxon>
        <taxon>Pseudomonadati</taxon>
        <taxon>Pseudomonadota</taxon>
        <taxon>Alphaproteobacteria</taxon>
        <taxon>Sphingomonadales</taxon>
        <taxon>Sphingomonadaceae</taxon>
        <taxon>Sphingopyxis</taxon>
    </lineage>
</organism>
<dbReference type="Gene3D" id="1.10.1740.10">
    <property type="match status" value="1"/>
</dbReference>
<dbReference type="SUPFAM" id="SSF88659">
    <property type="entry name" value="Sigma3 and sigma4 domains of RNA polymerase sigma factors"/>
    <property type="match status" value="1"/>
</dbReference>
<sequence length="261" mass="29058">MLGVHRATRRAVPGLRTRLRYEFHCHPAGWPLRMSKPPWPKAAAHIQVCSRHPASGLPFRPARKGKGMDYDDSTATAAGSVSASDPLPPDGWMPQNAAICAATVLDEQRPRLARFFGRRAGAQDVGDLVQECFRRLISSGAYPRVLAEQPAAYLFRTARNLLAERHRTDERRMAADHQSYEEPEISGPDPHAALEARDQMRRVAAALDRLKPQTRDIFLMHRFEGLSYEEIAAARGIGVKGVEKQIAKAMVAVRRARSARP</sequence>
<dbReference type="InterPro" id="IPR036388">
    <property type="entry name" value="WH-like_DNA-bd_sf"/>
</dbReference>
<evidence type="ECO:0000313" key="8">
    <source>
        <dbReference type="Proteomes" id="UP000238954"/>
    </source>
</evidence>
<dbReference type="InterPro" id="IPR039425">
    <property type="entry name" value="RNA_pol_sigma-70-like"/>
</dbReference>
<evidence type="ECO:0000256" key="3">
    <source>
        <dbReference type="ARBA" id="ARBA00023082"/>
    </source>
</evidence>
<dbReference type="PANTHER" id="PTHR43133:SF63">
    <property type="entry name" value="RNA POLYMERASE SIGMA FACTOR FECI-RELATED"/>
    <property type="match status" value="1"/>
</dbReference>
<comment type="caution">
    <text evidence="7">The sequence shown here is derived from an EMBL/GenBank/DDBJ whole genome shotgun (WGS) entry which is preliminary data.</text>
</comment>
<dbReference type="Pfam" id="PF08281">
    <property type="entry name" value="Sigma70_r4_2"/>
    <property type="match status" value="1"/>
</dbReference>
<keyword evidence="4" id="KW-0804">Transcription</keyword>
<evidence type="ECO:0000313" key="7">
    <source>
        <dbReference type="EMBL" id="PQM26678.1"/>
    </source>
</evidence>
<evidence type="ECO:0000256" key="4">
    <source>
        <dbReference type="ARBA" id="ARBA00023163"/>
    </source>
</evidence>
<feature type="compositionally biased region" description="Low complexity" evidence="5">
    <location>
        <begin position="73"/>
        <end position="85"/>
    </location>
</feature>
<evidence type="ECO:0000259" key="6">
    <source>
        <dbReference type="Pfam" id="PF08281"/>
    </source>
</evidence>
<feature type="region of interest" description="Disordered" evidence="5">
    <location>
        <begin position="57"/>
        <end position="85"/>
    </location>
</feature>
<gene>
    <name evidence="7" type="ORF">CVO77_16875</name>
</gene>
<dbReference type="GO" id="GO:0016987">
    <property type="term" value="F:sigma factor activity"/>
    <property type="evidence" value="ECO:0007669"/>
    <property type="project" value="UniProtKB-KW"/>
</dbReference>
<keyword evidence="3" id="KW-0731">Sigma factor</keyword>
<dbReference type="InterPro" id="IPR013249">
    <property type="entry name" value="RNA_pol_sigma70_r4_t2"/>
</dbReference>
<proteinExistence type="inferred from homology"/>
<dbReference type="InterPro" id="IPR013325">
    <property type="entry name" value="RNA_pol_sigma_r2"/>
</dbReference>
<dbReference type="SUPFAM" id="SSF88946">
    <property type="entry name" value="Sigma2 domain of RNA polymerase sigma factors"/>
    <property type="match status" value="1"/>
</dbReference>
<dbReference type="InterPro" id="IPR013324">
    <property type="entry name" value="RNA_pol_sigma_r3/r4-like"/>
</dbReference>
<dbReference type="PANTHER" id="PTHR43133">
    <property type="entry name" value="RNA POLYMERASE ECF-TYPE SIGMA FACTO"/>
    <property type="match status" value="1"/>
</dbReference>
<feature type="domain" description="RNA polymerase sigma factor 70 region 4 type 2" evidence="6">
    <location>
        <begin position="201"/>
        <end position="251"/>
    </location>
</feature>
<dbReference type="InterPro" id="IPR014284">
    <property type="entry name" value="RNA_pol_sigma-70_dom"/>
</dbReference>
<keyword evidence="8" id="KW-1185">Reference proteome</keyword>